<dbReference type="InterPro" id="IPR050639">
    <property type="entry name" value="SSR_resolvase"/>
</dbReference>
<dbReference type="EMBL" id="JACU01000011">
    <property type="protein sequence ID" value="KMS51698.1"/>
    <property type="molecule type" value="Genomic_DNA"/>
</dbReference>
<dbReference type="InterPro" id="IPR036162">
    <property type="entry name" value="Resolvase-like_N_sf"/>
</dbReference>
<organism evidence="10 19">
    <name type="scientific">Novosphingobium barchaimii LL02</name>
    <dbReference type="NCBI Taxonomy" id="1114963"/>
    <lineage>
        <taxon>Bacteria</taxon>
        <taxon>Pseudomonadati</taxon>
        <taxon>Pseudomonadota</taxon>
        <taxon>Alphaproteobacteria</taxon>
        <taxon>Sphingomonadales</taxon>
        <taxon>Sphingomonadaceae</taxon>
        <taxon>Novosphingobium</taxon>
    </lineage>
</organism>
<keyword evidence="3" id="KW-0230">DNA invertase</keyword>
<dbReference type="Pfam" id="PF00239">
    <property type="entry name" value="Resolvase"/>
    <property type="match status" value="1"/>
</dbReference>
<dbReference type="InterPro" id="IPR006118">
    <property type="entry name" value="Recombinase_CS"/>
</dbReference>
<feature type="active site" description="O-(5'-phospho-DNA)-serine intermediate" evidence="6 7">
    <location>
        <position position="9"/>
    </location>
</feature>
<evidence type="ECO:0000256" key="1">
    <source>
        <dbReference type="ARBA" id="ARBA00009913"/>
    </source>
</evidence>
<keyword evidence="19" id="KW-1185">Reference proteome</keyword>
<dbReference type="EMBL" id="JACU01000003">
    <property type="protein sequence ID" value="KMS58923.1"/>
    <property type="molecule type" value="Genomic_DNA"/>
</dbReference>
<dbReference type="Proteomes" id="UP000052268">
    <property type="component" value="Unassembled WGS sequence"/>
</dbReference>
<dbReference type="EMBL" id="JACU01000024">
    <property type="protein sequence ID" value="KMS50331.1"/>
    <property type="molecule type" value="Genomic_DNA"/>
</dbReference>
<dbReference type="EMBL" id="JACU01000023">
    <property type="protein sequence ID" value="KMS50339.1"/>
    <property type="molecule type" value="Genomic_DNA"/>
</dbReference>
<proteinExistence type="inferred from homology"/>
<evidence type="ECO:0000313" key="18">
    <source>
        <dbReference type="EMBL" id="KMS58923.1"/>
    </source>
</evidence>
<dbReference type="InterPro" id="IPR006120">
    <property type="entry name" value="Resolvase_HTH_dom"/>
</dbReference>
<evidence type="ECO:0000313" key="19">
    <source>
        <dbReference type="Proteomes" id="UP000052268"/>
    </source>
</evidence>
<evidence type="ECO:0000313" key="13">
    <source>
        <dbReference type="EMBL" id="KMS50819.1"/>
    </source>
</evidence>
<dbReference type="EMBL" id="JACU01000021">
    <property type="protein sequence ID" value="KMS50376.1"/>
    <property type="molecule type" value="Genomic_DNA"/>
</dbReference>
<keyword evidence="5" id="KW-0233">DNA recombination</keyword>
<dbReference type="FunFam" id="3.40.50.1390:FF:000001">
    <property type="entry name" value="DNA recombinase"/>
    <property type="match status" value="1"/>
</dbReference>
<dbReference type="PROSITE" id="PS51736">
    <property type="entry name" value="RECOMBINASES_3"/>
    <property type="match status" value="1"/>
</dbReference>
<keyword evidence="2" id="KW-0229">DNA integration</keyword>
<dbReference type="PROSITE" id="PS00398">
    <property type="entry name" value="RECOMBINASES_2"/>
    <property type="match status" value="1"/>
</dbReference>
<reference evidence="10" key="1">
    <citation type="submission" date="2014-01" db="EMBL/GenBank/DDBJ databases">
        <authorList>
            <person name="Pearce S."/>
            <person name="Pandey G."/>
            <person name="Oakeshott J."/>
        </authorList>
    </citation>
    <scope>NUCLEOTIDE SEQUENCE</scope>
    <source>
        <strain evidence="10">LL02</strain>
    </source>
</reference>
<name>A0A0J7XF41_9SPHN</name>
<evidence type="ECO:0000313" key="14">
    <source>
        <dbReference type="EMBL" id="KMS50926.1"/>
    </source>
</evidence>
<protein>
    <submittedName>
        <fullName evidence="10">Recombinase</fullName>
    </submittedName>
</protein>
<dbReference type="EMBL" id="JACU01000014">
    <property type="protein sequence ID" value="KMS50819.1"/>
    <property type="molecule type" value="Genomic_DNA"/>
</dbReference>
<dbReference type="EMBL" id="JACU01000014">
    <property type="protein sequence ID" value="KMS50926.1"/>
    <property type="molecule type" value="Genomic_DNA"/>
</dbReference>
<dbReference type="PANTHER" id="PTHR30461:SF2">
    <property type="entry name" value="SERINE RECOMBINASE PINE-RELATED"/>
    <property type="match status" value="1"/>
</dbReference>
<evidence type="ECO:0000259" key="8">
    <source>
        <dbReference type="PROSITE" id="PS51736"/>
    </source>
</evidence>
<dbReference type="EMBL" id="JACU01000019">
    <property type="protein sequence ID" value="KMS50448.1"/>
    <property type="molecule type" value="Genomic_DNA"/>
</dbReference>
<dbReference type="AlphaFoldDB" id="A0A0J7XF41"/>
<dbReference type="CDD" id="cd03768">
    <property type="entry name" value="SR_ResInv"/>
    <property type="match status" value="1"/>
</dbReference>
<comment type="similarity">
    <text evidence="1">Belongs to the site-specific recombinase resolvase family.</text>
</comment>
<evidence type="ECO:0000256" key="7">
    <source>
        <dbReference type="PROSITE-ProRule" id="PRU10137"/>
    </source>
</evidence>
<dbReference type="Gene3D" id="1.10.10.60">
    <property type="entry name" value="Homeodomain-like"/>
    <property type="match status" value="1"/>
</dbReference>
<dbReference type="GO" id="GO:0000150">
    <property type="term" value="F:DNA strand exchange activity"/>
    <property type="evidence" value="ECO:0007669"/>
    <property type="project" value="UniProtKB-KW"/>
</dbReference>
<dbReference type="GO" id="GO:0003677">
    <property type="term" value="F:DNA binding"/>
    <property type="evidence" value="ECO:0007669"/>
    <property type="project" value="UniProtKB-KW"/>
</dbReference>
<evidence type="ECO:0000313" key="12">
    <source>
        <dbReference type="EMBL" id="KMS50448.1"/>
    </source>
</evidence>
<evidence type="ECO:0000313" key="10">
    <source>
        <dbReference type="EMBL" id="KMS50339.1"/>
    </source>
</evidence>
<keyword evidence="4" id="KW-0238">DNA-binding</keyword>
<dbReference type="InterPro" id="IPR009057">
    <property type="entry name" value="Homeodomain-like_sf"/>
</dbReference>
<dbReference type="EMBL" id="JACU01000004">
    <property type="protein sequence ID" value="KMS56582.1"/>
    <property type="molecule type" value="Genomic_DNA"/>
</dbReference>
<dbReference type="Pfam" id="PF02796">
    <property type="entry name" value="HTH_7"/>
    <property type="match status" value="1"/>
</dbReference>
<dbReference type="RefSeq" id="WP_007685993.1">
    <property type="nucleotide sequence ID" value="NZ_KQ130452.1"/>
</dbReference>
<dbReference type="SMART" id="SM00857">
    <property type="entry name" value="Resolvase"/>
    <property type="match status" value="1"/>
</dbReference>
<sequence>MRVGYARVSTSDQNPELQLDALRRAGCERVFTEKASGARDDRPELARILEDVLRAGDTLVVWKLDRLARSLKKLIATAEDLEREKIGLVSLTESIDTTTPGGMLTFHVFGAIAQFERALIRERTTAGLVEARRQGRKGGRPSAMRPSDVAAARAMMKEGTLPVRDIAKRMGVSVATLYRYAGKRGSGASIKEAATAHG</sequence>
<dbReference type="PROSITE" id="PS00397">
    <property type="entry name" value="RECOMBINASES_1"/>
    <property type="match status" value="1"/>
</dbReference>
<dbReference type="SUPFAM" id="SSF46689">
    <property type="entry name" value="Homeodomain-like"/>
    <property type="match status" value="1"/>
</dbReference>
<comment type="caution">
    <text evidence="10">The sequence shown here is derived from an EMBL/GenBank/DDBJ whole genome shotgun (WGS) entry which is preliminary data.</text>
</comment>
<dbReference type="CDD" id="cd00569">
    <property type="entry name" value="HTH_Hin_like"/>
    <property type="match status" value="1"/>
</dbReference>
<evidence type="ECO:0000313" key="9">
    <source>
        <dbReference type="EMBL" id="KMS50331.1"/>
    </source>
</evidence>
<dbReference type="SUPFAM" id="SSF53041">
    <property type="entry name" value="Resolvase-like"/>
    <property type="match status" value="1"/>
</dbReference>
<evidence type="ECO:0000313" key="15">
    <source>
        <dbReference type="EMBL" id="KMS51698.1"/>
    </source>
</evidence>
<evidence type="ECO:0000256" key="5">
    <source>
        <dbReference type="ARBA" id="ARBA00023172"/>
    </source>
</evidence>
<evidence type="ECO:0000313" key="11">
    <source>
        <dbReference type="EMBL" id="KMS50376.1"/>
    </source>
</evidence>
<accession>A0A0J7XF41</accession>
<dbReference type="GeneID" id="303003410"/>
<evidence type="ECO:0000256" key="6">
    <source>
        <dbReference type="PIRSR" id="PIRSR606118-50"/>
    </source>
</evidence>
<dbReference type="EMBL" id="JACU01000007">
    <property type="protein sequence ID" value="KMS53590.1"/>
    <property type="molecule type" value="Genomic_DNA"/>
</dbReference>
<feature type="domain" description="Resolvase/invertase-type recombinase catalytic" evidence="8">
    <location>
        <begin position="1"/>
        <end position="135"/>
    </location>
</feature>
<evidence type="ECO:0000313" key="16">
    <source>
        <dbReference type="EMBL" id="KMS53590.1"/>
    </source>
</evidence>
<dbReference type="InterPro" id="IPR006119">
    <property type="entry name" value="Resolv_N"/>
</dbReference>
<dbReference type="PATRIC" id="fig|1114963.3.peg.1425"/>
<dbReference type="GO" id="GO:0015074">
    <property type="term" value="P:DNA integration"/>
    <property type="evidence" value="ECO:0007669"/>
    <property type="project" value="UniProtKB-KW"/>
</dbReference>
<evidence type="ECO:0000313" key="17">
    <source>
        <dbReference type="EMBL" id="KMS56582.1"/>
    </source>
</evidence>
<evidence type="ECO:0000256" key="4">
    <source>
        <dbReference type="ARBA" id="ARBA00023125"/>
    </source>
</evidence>
<evidence type="ECO:0000256" key="3">
    <source>
        <dbReference type="ARBA" id="ARBA00023100"/>
    </source>
</evidence>
<gene>
    <name evidence="15" type="ORF">V474_03440</name>
    <name evidence="13" type="ORF">V474_05345</name>
    <name evidence="14" type="ORF">V474_05980</name>
    <name evidence="12" type="ORF">V474_07120</name>
    <name evidence="11" type="ORF">V474_12480</name>
    <name evidence="10" type="ORF">V474_12720</name>
    <name evidence="9" type="ORF">V474_12775</name>
    <name evidence="18" type="ORF">V474_13105</name>
    <name evidence="17" type="ORF">V474_16875</name>
    <name evidence="16" type="ORF">V474_23265</name>
</gene>
<dbReference type="PANTHER" id="PTHR30461">
    <property type="entry name" value="DNA-INVERTASE FROM LAMBDOID PROPHAGE"/>
    <property type="match status" value="1"/>
</dbReference>
<dbReference type="OrthoDB" id="114045at2"/>
<reference evidence="10 19" key="2">
    <citation type="journal article" date="2015" name="G3 (Bethesda)">
        <title>Insights into Ongoing Evolution of the Hexachlorocyclohexane Catabolic Pathway from Comparative Genomics of Ten Sphingomonadaceae Strains.</title>
        <authorList>
            <person name="Pearce S.L."/>
            <person name="Oakeshott J.G."/>
            <person name="Pandey G."/>
        </authorList>
    </citation>
    <scope>NUCLEOTIDE SEQUENCE [LARGE SCALE GENOMIC DNA]</scope>
    <source>
        <strain evidence="10 19">LL02</strain>
    </source>
</reference>
<dbReference type="Gene3D" id="3.40.50.1390">
    <property type="entry name" value="Resolvase, N-terminal catalytic domain"/>
    <property type="match status" value="1"/>
</dbReference>
<evidence type="ECO:0000256" key="2">
    <source>
        <dbReference type="ARBA" id="ARBA00022908"/>
    </source>
</evidence>